<sequence>MRGPDTPLEVPKVGFLDADYFRGLSAPMRERLEVAGVPSMGSVAQLRLSTEGMDQRELESAFRYHDMRVRYGASLDAVWTAYTCSDPCRGWDGGGIRYAFAYSRATGAIYPRTSDVAVPQQEGTGFYLDLEVFGFEMAVGVELTRIDAAAKIIEFTYLAGGNTRGKQRMSFAELRGETVIRHETWYQCAQRIRGWLYPAGHARTVSAFHQNIARASGLMPRAS</sequence>
<proteinExistence type="predicted"/>
<dbReference type="eggNOG" id="ENOG5032TFH">
    <property type="taxonomic scope" value="Bacteria"/>
</dbReference>
<dbReference type="Proteomes" id="UP000005801">
    <property type="component" value="Unassembled WGS sequence"/>
</dbReference>
<dbReference type="EMBL" id="ABCS01000108">
    <property type="protein sequence ID" value="EDM74976.1"/>
    <property type="molecule type" value="Genomic_DNA"/>
</dbReference>
<organism evidence="1 2">
    <name type="scientific">Plesiocystis pacifica SIR-1</name>
    <dbReference type="NCBI Taxonomy" id="391625"/>
    <lineage>
        <taxon>Bacteria</taxon>
        <taxon>Pseudomonadati</taxon>
        <taxon>Myxococcota</taxon>
        <taxon>Polyangia</taxon>
        <taxon>Nannocystales</taxon>
        <taxon>Nannocystaceae</taxon>
        <taxon>Plesiocystis</taxon>
    </lineage>
</organism>
<gene>
    <name evidence="1" type="ORF">PPSIR1_18997</name>
</gene>
<accession>A6GGL6</accession>
<dbReference type="RefSeq" id="WP_006975856.1">
    <property type="nucleotide sequence ID" value="NZ_ABCS01000108.1"/>
</dbReference>
<evidence type="ECO:0000313" key="1">
    <source>
        <dbReference type="EMBL" id="EDM74976.1"/>
    </source>
</evidence>
<dbReference type="AlphaFoldDB" id="A6GGL6"/>
<keyword evidence="2" id="KW-1185">Reference proteome</keyword>
<dbReference type="OrthoDB" id="1120381at2"/>
<reference evidence="1 2" key="1">
    <citation type="submission" date="2007-06" db="EMBL/GenBank/DDBJ databases">
        <authorList>
            <person name="Shimkets L."/>
            <person name="Ferriera S."/>
            <person name="Johnson J."/>
            <person name="Kravitz S."/>
            <person name="Beeson K."/>
            <person name="Sutton G."/>
            <person name="Rogers Y.-H."/>
            <person name="Friedman R."/>
            <person name="Frazier M."/>
            <person name="Venter J.C."/>
        </authorList>
    </citation>
    <scope>NUCLEOTIDE SEQUENCE [LARGE SCALE GENOMIC DNA]</scope>
    <source>
        <strain evidence="1 2">SIR-1</strain>
    </source>
</reference>
<comment type="caution">
    <text evidence="1">The sequence shown here is derived from an EMBL/GenBank/DDBJ whole genome shotgun (WGS) entry which is preliminary data.</text>
</comment>
<dbReference type="STRING" id="391625.PPSIR1_18997"/>
<name>A6GGL6_9BACT</name>
<protein>
    <submittedName>
        <fullName evidence="1">Uncharacterized protein</fullName>
    </submittedName>
</protein>
<evidence type="ECO:0000313" key="2">
    <source>
        <dbReference type="Proteomes" id="UP000005801"/>
    </source>
</evidence>